<comment type="subunit">
    <text evidence="8">Homodimer.</text>
</comment>
<evidence type="ECO:0000256" key="1">
    <source>
        <dbReference type="ARBA" id="ARBA00022630"/>
    </source>
</evidence>
<dbReference type="GO" id="GO:0006747">
    <property type="term" value="P:FAD biosynthetic process"/>
    <property type="evidence" value="ECO:0007669"/>
    <property type="project" value="UniProtKB-UniRule"/>
</dbReference>
<reference evidence="10 12" key="2">
    <citation type="submission" date="2023-12" db="EMBL/GenBank/DDBJ databases">
        <title>Phenotypic and Genomic Characterization of Methanothermobacter wolfeii Strain BSEL, a CO2-Capturing Archaeon with Minimal Nutrient Requirements.</title>
        <authorList>
            <person name="Ale Enriquez F."/>
            <person name="Ahring B.K."/>
        </authorList>
    </citation>
    <scope>NUCLEOTIDE SEQUENCE [LARGE SCALE GENOMIC DNA]</scope>
    <source>
        <strain evidence="10 12">BSEL-1</strain>
    </source>
</reference>
<dbReference type="CDD" id="cd02170">
    <property type="entry name" value="cytidylyltransferase"/>
    <property type="match status" value="1"/>
</dbReference>
<dbReference type="GO" id="GO:0003919">
    <property type="term" value="F:FMN adenylyltransferase activity"/>
    <property type="evidence" value="ECO:0007669"/>
    <property type="project" value="UniProtKB-UniRule"/>
</dbReference>
<dbReference type="InterPro" id="IPR024902">
    <property type="entry name" value="FAD_synth_RibL"/>
</dbReference>
<comment type="catalytic activity">
    <reaction evidence="8">
        <text>FMN + ATP + H(+) = FAD + diphosphate</text>
        <dbReference type="Rhea" id="RHEA:17237"/>
        <dbReference type="ChEBI" id="CHEBI:15378"/>
        <dbReference type="ChEBI" id="CHEBI:30616"/>
        <dbReference type="ChEBI" id="CHEBI:33019"/>
        <dbReference type="ChEBI" id="CHEBI:57692"/>
        <dbReference type="ChEBI" id="CHEBI:58210"/>
        <dbReference type="EC" id="2.7.7.2"/>
    </reaction>
</comment>
<dbReference type="NCBIfam" id="TIGR00125">
    <property type="entry name" value="cyt_tran_rel"/>
    <property type="match status" value="1"/>
</dbReference>
<feature type="binding site" evidence="8">
    <location>
        <position position="123"/>
    </location>
    <ligand>
        <name>ATP</name>
        <dbReference type="ChEBI" id="CHEBI:30616"/>
    </ligand>
</feature>
<keyword evidence="4 8" id="KW-0548">Nucleotidyltransferase</keyword>
<evidence type="ECO:0000313" key="10">
    <source>
        <dbReference type="EMBL" id="MEJ8542825.1"/>
    </source>
</evidence>
<dbReference type="InterPro" id="IPR004821">
    <property type="entry name" value="Cyt_trans-like"/>
</dbReference>
<comment type="pathway">
    <text evidence="8">Cofactor biosynthesis; FAD biosynthesis; FAD from FMN: step 1/1.</text>
</comment>
<reference evidence="11" key="1">
    <citation type="submission" date="2022-09" db="EMBL/GenBank/DDBJ databases">
        <title>Characterization of three MwoI isoschizomers from sequenced genome and metagenomes.</title>
        <authorList>
            <person name="Fomenkov A."/>
            <person name="Xu S.Y."/>
            <person name="Roberts R.J."/>
        </authorList>
    </citation>
    <scope>NUCLEOTIDE SEQUENCE</scope>
    <source>
        <strain evidence="11">DSM 2970</strain>
    </source>
</reference>
<dbReference type="GO" id="GO:0046444">
    <property type="term" value="P:FMN metabolic process"/>
    <property type="evidence" value="ECO:0007669"/>
    <property type="project" value="UniProtKB-UniRule"/>
</dbReference>
<keyword evidence="1 8" id="KW-0285">Flavoprotein</keyword>
<dbReference type="InterPro" id="IPR014729">
    <property type="entry name" value="Rossmann-like_a/b/a_fold"/>
</dbReference>
<feature type="binding site" evidence="8">
    <location>
        <begin position="9"/>
        <end position="10"/>
    </location>
    <ligand>
        <name>ATP</name>
        <dbReference type="ChEBI" id="CHEBI:30616"/>
    </ligand>
</feature>
<dbReference type="GO" id="GO:0005524">
    <property type="term" value="F:ATP binding"/>
    <property type="evidence" value="ECO:0007669"/>
    <property type="project" value="UniProtKB-UniRule"/>
</dbReference>
<dbReference type="HAMAP" id="MF_02115">
    <property type="entry name" value="FAD_synth_arch"/>
    <property type="match status" value="1"/>
</dbReference>
<feature type="binding site" evidence="8">
    <location>
        <begin position="14"/>
        <end position="17"/>
    </location>
    <ligand>
        <name>ATP</name>
        <dbReference type="ChEBI" id="CHEBI:30616"/>
    </ligand>
</feature>
<keyword evidence="6 8" id="KW-0274">FAD</keyword>
<dbReference type="EMBL" id="JAXUHJ010000008">
    <property type="protein sequence ID" value="MEJ8542825.1"/>
    <property type="molecule type" value="Genomic_DNA"/>
</dbReference>
<feature type="binding site" evidence="8">
    <location>
        <position position="96"/>
    </location>
    <ligand>
        <name>ATP</name>
        <dbReference type="ChEBI" id="CHEBI:30616"/>
    </ligand>
</feature>
<dbReference type="EMBL" id="CP104550">
    <property type="protein sequence ID" value="UXH31145.1"/>
    <property type="molecule type" value="Genomic_DNA"/>
</dbReference>
<evidence type="ECO:0000256" key="4">
    <source>
        <dbReference type="ARBA" id="ARBA00022695"/>
    </source>
</evidence>
<evidence type="ECO:0000313" key="12">
    <source>
        <dbReference type="Proteomes" id="UP001369247"/>
    </source>
</evidence>
<keyword evidence="12" id="KW-1185">Reference proteome</keyword>
<proteinExistence type="inferred from homology"/>
<dbReference type="Proteomes" id="UP001065373">
    <property type="component" value="Chromosome"/>
</dbReference>
<evidence type="ECO:0000256" key="3">
    <source>
        <dbReference type="ARBA" id="ARBA00022679"/>
    </source>
</evidence>
<accession>A0A9E7UL69</accession>
<dbReference type="PANTHER" id="PTHR43793">
    <property type="entry name" value="FAD SYNTHASE"/>
    <property type="match status" value="1"/>
</dbReference>
<dbReference type="InterPro" id="IPR050385">
    <property type="entry name" value="Archaeal_FAD_synthase"/>
</dbReference>
<dbReference type="GeneID" id="58978846"/>
<evidence type="ECO:0000313" key="11">
    <source>
        <dbReference type="EMBL" id="UXH31145.1"/>
    </source>
</evidence>
<dbReference type="SUPFAM" id="SSF52374">
    <property type="entry name" value="Nucleotidylyl transferase"/>
    <property type="match status" value="1"/>
</dbReference>
<sequence length="151" mass="17334">MKTVMATGTFDIIHPGHGFFLEEAKKLGGRDAKLVVVLARDSTVRARKRTPIISERQRLEVVRMLKPVDEAYLGSETDMFEIVHRIKPDIIAIGPDQKFDVDELRDELRKRGLECEVKRVSAYLKSELDSTCKIIKKIRSMDFDENSLRNC</sequence>
<name>A0A9E7UL69_METWO</name>
<evidence type="ECO:0000256" key="8">
    <source>
        <dbReference type="HAMAP-Rule" id="MF_02115"/>
    </source>
</evidence>
<dbReference type="RefSeq" id="WP_191216054.1">
    <property type="nucleotide sequence ID" value="NZ_CP104550.1"/>
</dbReference>
<feature type="domain" description="Cytidyltransferase-like" evidence="9">
    <location>
        <begin position="6"/>
        <end position="136"/>
    </location>
</feature>
<comment type="function">
    <text evidence="8">Catalyzes the transfer of the AMP portion of ATP to flavin mononucleotide (FMN) to produce flavin adenine dinucleotide (FAD) coenzyme.</text>
</comment>
<keyword evidence="2 8" id="KW-0288">FMN</keyword>
<dbReference type="Pfam" id="PF01467">
    <property type="entry name" value="CTP_transf_like"/>
    <property type="match status" value="1"/>
</dbReference>
<gene>
    <name evidence="8" type="primary">ribL</name>
    <name evidence="11" type="ORF">N5910_06255</name>
    <name evidence="10" type="ORF">U2150_04905</name>
</gene>
<dbReference type="PANTHER" id="PTHR43793:SF1">
    <property type="entry name" value="FAD SYNTHASE"/>
    <property type="match status" value="1"/>
</dbReference>
<dbReference type="Gene3D" id="3.40.50.620">
    <property type="entry name" value="HUPs"/>
    <property type="match status" value="1"/>
</dbReference>
<comment type="similarity">
    <text evidence="8">Belongs to the archaeal FAD synthase family.</text>
</comment>
<dbReference type="KEGG" id="mwo:MWSIV6_1220"/>
<comment type="cofactor">
    <cofactor evidence="8">
        <name>a divalent metal cation</name>
        <dbReference type="ChEBI" id="CHEBI:60240"/>
    </cofactor>
</comment>
<organism evidence="11">
    <name type="scientific">Methanothermobacter wolfeii</name>
    <name type="common">Methanobacterium wolfei</name>
    <dbReference type="NCBI Taxonomy" id="145261"/>
    <lineage>
        <taxon>Archaea</taxon>
        <taxon>Methanobacteriati</taxon>
        <taxon>Methanobacteriota</taxon>
        <taxon>Methanomada group</taxon>
        <taxon>Methanobacteria</taxon>
        <taxon>Methanobacteriales</taxon>
        <taxon>Methanobacteriaceae</taxon>
        <taxon>Methanothermobacter</taxon>
    </lineage>
</organism>
<evidence type="ECO:0000256" key="7">
    <source>
        <dbReference type="ARBA" id="ARBA00022840"/>
    </source>
</evidence>
<dbReference type="EC" id="2.7.7.2" evidence="8"/>
<protein>
    <recommendedName>
        <fullName evidence="8">FAD synthase</fullName>
        <ecNumber evidence="8">2.7.7.2</ecNumber>
    </recommendedName>
    <alternativeName>
        <fullName evidence="8">FMN adenylyltransferase</fullName>
    </alternativeName>
    <alternativeName>
        <fullName evidence="8">Flavin adenine dinucleotide synthase</fullName>
    </alternativeName>
</protein>
<evidence type="ECO:0000256" key="6">
    <source>
        <dbReference type="ARBA" id="ARBA00022827"/>
    </source>
</evidence>
<keyword evidence="7 8" id="KW-0067">ATP-binding</keyword>
<keyword evidence="3 8" id="KW-0808">Transferase</keyword>
<dbReference type="Proteomes" id="UP001369247">
    <property type="component" value="Unassembled WGS sequence"/>
</dbReference>
<dbReference type="AlphaFoldDB" id="A0A9E7UL69"/>
<evidence type="ECO:0000259" key="9">
    <source>
        <dbReference type="Pfam" id="PF01467"/>
    </source>
</evidence>
<keyword evidence="5 8" id="KW-0547">Nucleotide-binding</keyword>
<evidence type="ECO:0000256" key="2">
    <source>
        <dbReference type="ARBA" id="ARBA00022643"/>
    </source>
</evidence>
<evidence type="ECO:0000256" key="5">
    <source>
        <dbReference type="ARBA" id="ARBA00022741"/>
    </source>
</evidence>